<sequence>MKQKLSCQLKVRSYELDGYGHVNHAVFLHYYEQARVEFLEQRELSFGSLLKEGYIFVIVRAEVDYIKPLCSADIIEITGKIEDTGESSVTLRQEMRKMPSGELVSKGRFVAVFLDRQTKQPTGVANSFRKAFFDL</sequence>
<gene>
    <name evidence="3" type="ORF">CEE37_01490</name>
</gene>
<proteinExistence type="inferred from homology"/>
<keyword evidence="2" id="KW-0378">Hydrolase</keyword>
<dbReference type="InterPro" id="IPR006684">
    <property type="entry name" value="YbgC/YbaW"/>
</dbReference>
<accession>A0A532V5C0</accession>
<dbReference type="CDD" id="cd00586">
    <property type="entry name" value="4HBT"/>
    <property type="match status" value="1"/>
</dbReference>
<comment type="similarity">
    <text evidence="1">Belongs to the 4-hydroxybenzoyl-CoA thioesterase family.</text>
</comment>
<dbReference type="GO" id="GO:0047617">
    <property type="term" value="F:fatty acyl-CoA hydrolase activity"/>
    <property type="evidence" value="ECO:0007669"/>
    <property type="project" value="TreeGrafter"/>
</dbReference>
<dbReference type="Gene3D" id="3.10.129.10">
    <property type="entry name" value="Hotdog Thioesterase"/>
    <property type="match status" value="1"/>
</dbReference>
<evidence type="ECO:0008006" key="5">
    <source>
        <dbReference type="Google" id="ProtNLM"/>
    </source>
</evidence>
<dbReference type="Proteomes" id="UP000319619">
    <property type="component" value="Unassembled WGS sequence"/>
</dbReference>
<dbReference type="PANTHER" id="PTHR31793">
    <property type="entry name" value="4-HYDROXYBENZOYL-COA THIOESTERASE FAMILY MEMBER"/>
    <property type="match status" value="1"/>
</dbReference>
<dbReference type="Pfam" id="PF13279">
    <property type="entry name" value="4HBT_2"/>
    <property type="match status" value="1"/>
</dbReference>
<dbReference type="NCBIfam" id="TIGR00051">
    <property type="entry name" value="YbgC/FadM family acyl-CoA thioesterase"/>
    <property type="match status" value="1"/>
</dbReference>
<protein>
    <recommendedName>
        <fullName evidence="5">Thioesterase</fullName>
    </recommendedName>
</protein>
<evidence type="ECO:0000313" key="4">
    <source>
        <dbReference type="Proteomes" id="UP000319619"/>
    </source>
</evidence>
<dbReference type="PIRSF" id="PIRSF003230">
    <property type="entry name" value="YbgC"/>
    <property type="match status" value="1"/>
</dbReference>
<evidence type="ECO:0000313" key="3">
    <source>
        <dbReference type="EMBL" id="TKJ42381.1"/>
    </source>
</evidence>
<reference evidence="3 4" key="1">
    <citation type="submission" date="2017-06" db="EMBL/GenBank/DDBJ databases">
        <title>Novel microbial phyla capable of carbon fixation and sulfur reduction in deep-sea sediments.</title>
        <authorList>
            <person name="Huang J."/>
            <person name="Baker B."/>
            <person name="Wang Y."/>
        </authorList>
    </citation>
    <scope>NUCLEOTIDE SEQUENCE [LARGE SCALE GENOMIC DNA]</scope>
    <source>
        <strain evidence="3">B3_LCP</strain>
    </source>
</reference>
<organism evidence="3 4">
    <name type="scientific">candidate division LCP-89 bacterium B3_LCP</name>
    <dbReference type="NCBI Taxonomy" id="2012998"/>
    <lineage>
        <taxon>Bacteria</taxon>
        <taxon>Pseudomonadati</taxon>
        <taxon>Bacteria division LCP-89</taxon>
    </lineage>
</organism>
<dbReference type="AlphaFoldDB" id="A0A532V5C0"/>
<dbReference type="EMBL" id="NJBN01000001">
    <property type="protein sequence ID" value="TKJ42381.1"/>
    <property type="molecule type" value="Genomic_DNA"/>
</dbReference>
<dbReference type="InterPro" id="IPR050563">
    <property type="entry name" value="4-hydroxybenzoyl-CoA_TE"/>
</dbReference>
<dbReference type="SUPFAM" id="SSF54637">
    <property type="entry name" value="Thioesterase/thiol ester dehydrase-isomerase"/>
    <property type="match status" value="1"/>
</dbReference>
<dbReference type="InterPro" id="IPR029069">
    <property type="entry name" value="HotDog_dom_sf"/>
</dbReference>
<evidence type="ECO:0000256" key="2">
    <source>
        <dbReference type="ARBA" id="ARBA00022801"/>
    </source>
</evidence>
<name>A0A532V5C0_UNCL8</name>
<dbReference type="PANTHER" id="PTHR31793:SF27">
    <property type="entry name" value="NOVEL THIOESTERASE SUPERFAMILY DOMAIN AND SAPOSIN A-TYPE DOMAIN CONTAINING PROTEIN (0610012H03RIK)"/>
    <property type="match status" value="1"/>
</dbReference>
<comment type="caution">
    <text evidence="3">The sequence shown here is derived from an EMBL/GenBank/DDBJ whole genome shotgun (WGS) entry which is preliminary data.</text>
</comment>
<evidence type="ECO:0000256" key="1">
    <source>
        <dbReference type="ARBA" id="ARBA00005953"/>
    </source>
</evidence>